<dbReference type="RefSeq" id="XP_014177618.1">
    <property type="nucleotide sequence ID" value="XM_014322143.1"/>
</dbReference>
<dbReference type="VEuPathDB" id="FungiDB:A1Q1_05411"/>
<name>J5SKD2_TRIAS</name>
<gene>
    <name evidence="1" type="ORF">A1Q1_05411</name>
</gene>
<dbReference type="GeneID" id="25988923"/>
<sequence>MRRLDWKFYPHLFDTILTHVLEDASAEAYVVHGIPAPTAGDSLLRALRLTNHAIRDAIDRRIDNHAVALLQPRVLYTFVGKVKLYKNPETVARARVLDVHPGSASKVAPAHRYRSKFKFSGAKYARVFSESCEEVLDRIIGQNSQDLTVIYPVLEFQSYRERRIGSTQIKVTRTITLLPVNLGSRNQSRTWVKPKSEGDAEHLAVFLAAPGADTLTQSDDIYEYPMAQFRHGLMTLAYDMISSARKLAPGRVATVGLLESIRASAPQGSNCAEWYTSFEDLAFGNSSLMGALHAHRYSWEEWRDQLSQEEWSLIESIPGVCWDTYTVHSNE</sequence>
<organism evidence="1 2">
    <name type="scientific">Trichosporon asahii var. asahii (strain ATCC 90039 / CBS 2479 / JCM 2466 / KCTC 7840 / NBRC 103889/ NCYC 2677 / UAMH 7654)</name>
    <name type="common">Yeast</name>
    <dbReference type="NCBI Taxonomy" id="1186058"/>
    <lineage>
        <taxon>Eukaryota</taxon>
        <taxon>Fungi</taxon>
        <taxon>Dikarya</taxon>
        <taxon>Basidiomycota</taxon>
        <taxon>Agaricomycotina</taxon>
        <taxon>Tremellomycetes</taxon>
        <taxon>Trichosporonales</taxon>
        <taxon>Trichosporonaceae</taxon>
        <taxon>Trichosporon</taxon>
    </lineage>
</organism>
<evidence type="ECO:0000313" key="1">
    <source>
        <dbReference type="EMBL" id="EJT46081.1"/>
    </source>
</evidence>
<dbReference type="HOGENOM" id="CLU_928094_0_0_1"/>
<comment type="caution">
    <text evidence="1">The sequence shown here is derived from an EMBL/GenBank/DDBJ whole genome shotgun (WGS) entry which is preliminary data.</text>
</comment>
<dbReference type="Proteomes" id="UP000002748">
    <property type="component" value="Unassembled WGS sequence"/>
</dbReference>
<reference evidence="1 2" key="1">
    <citation type="journal article" date="2012" name="Eukaryot. Cell">
        <title>Draft genome sequence of CBS 2479, the standard type strain of Trichosporon asahii.</title>
        <authorList>
            <person name="Yang R.Y."/>
            <person name="Li H.T."/>
            <person name="Zhu H."/>
            <person name="Zhou G.P."/>
            <person name="Wang M."/>
            <person name="Wang L."/>
        </authorList>
    </citation>
    <scope>NUCLEOTIDE SEQUENCE [LARGE SCALE GENOMIC DNA]</scope>
    <source>
        <strain evidence="2">ATCC 90039 / CBS 2479 / JCM 2466 / KCTC 7840 / NCYC 2677 / UAMH 7654</strain>
    </source>
</reference>
<protein>
    <submittedName>
        <fullName evidence="1">Uncharacterized protein</fullName>
    </submittedName>
</protein>
<evidence type="ECO:0000313" key="2">
    <source>
        <dbReference type="Proteomes" id="UP000002748"/>
    </source>
</evidence>
<dbReference type="KEGG" id="tasa:A1Q1_05411"/>
<proteinExistence type="predicted"/>
<dbReference type="AlphaFoldDB" id="J5SKD2"/>
<dbReference type="EMBL" id="ALBS01000307">
    <property type="protein sequence ID" value="EJT46081.1"/>
    <property type="molecule type" value="Genomic_DNA"/>
</dbReference>
<accession>J5SKD2</accession>